<evidence type="ECO:0000313" key="1">
    <source>
        <dbReference type="EMBL" id="PZR13326.1"/>
    </source>
</evidence>
<organism evidence="1 2">
    <name type="scientific">Archangium gephyra</name>
    <dbReference type="NCBI Taxonomy" id="48"/>
    <lineage>
        <taxon>Bacteria</taxon>
        <taxon>Pseudomonadati</taxon>
        <taxon>Myxococcota</taxon>
        <taxon>Myxococcia</taxon>
        <taxon>Myxococcales</taxon>
        <taxon>Cystobacterineae</taxon>
        <taxon>Archangiaceae</taxon>
        <taxon>Archangium</taxon>
    </lineage>
</organism>
<dbReference type="AlphaFoldDB" id="A0A2W5TKN4"/>
<protein>
    <submittedName>
        <fullName evidence="1">Uncharacterized protein</fullName>
    </submittedName>
</protein>
<accession>A0A2W5TKN4</accession>
<dbReference type="EMBL" id="QFQP01000010">
    <property type="protein sequence ID" value="PZR13326.1"/>
    <property type="molecule type" value="Genomic_DNA"/>
</dbReference>
<name>A0A2W5TKN4_9BACT</name>
<sequence>MNELREWGLIIGDEPLPTPLRRACHEGRLVGGLSLSLRALPDEVVSTLTWAVGVQKFRVLDVRTTSPMVMEIEWGELHETWEVEDVTALIDELNALFDEAPALKELVVLGEWEDMLQVWAVPKRHADEIADLSGRQ</sequence>
<evidence type="ECO:0000313" key="2">
    <source>
        <dbReference type="Proteomes" id="UP000249061"/>
    </source>
</evidence>
<reference evidence="1 2" key="1">
    <citation type="submission" date="2017-08" db="EMBL/GenBank/DDBJ databases">
        <title>Infants hospitalized years apart are colonized by the same room-sourced microbial strains.</title>
        <authorList>
            <person name="Brooks B."/>
            <person name="Olm M.R."/>
            <person name="Firek B.A."/>
            <person name="Baker R."/>
            <person name="Thomas B.C."/>
            <person name="Morowitz M.J."/>
            <person name="Banfield J.F."/>
        </authorList>
    </citation>
    <scope>NUCLEOTIDE SEQUENCE [LARGE SCALE GENOMIC DNA]</scope>
    <source>
        <strain evidence="1">S2_003_000_R2_14</strain>
    </source>
</reference>
<gene>
    <name evidence="1" type="ORF">DI536_13655</name>
</gene>
<comment type="caution">
    <text evidence="1">The sequence shown here is derived from an EMBL/GenBank/DDBJ whole genome shotgun (WGS) entry which is preliminary data.</text>
</comment>
<dbReference type="Proteomes" id="UP000249061">
    <property type="component" value="Unassembled WGS sequence"/>
</dbReference>
<proteinExistence type="predicted"/>